<dbReference type="PANTHER" id="PTHR35010">
    <property type="entry name" value="BLL4672 PROTEIN-RELATED"/>
    <property type="match status" value="1"/>
</dbReference>
<accession>A0ABS6DCF7</accession>
<feature type="domain" description="HTH cro/C1-type" evidence="1">
    <location>
        <begin position="24"/>
        <end position="96"/>
    </location>
</feature>
<evidence type="ECO:0000313" key="3">
    <source>
        <dbReference type="Proteomes" id="UP000686327"/>
    </source>
</evidence>
<proteinExistence type="predicted"/>
<dbReference type="Proteomes" id="UP000686327">
    <property type="component" value="Unassembled WGS sequence"/>
</dbReference>
<dbReference type="Pfam" id="PF13560">
    <property type="entry name" value="HTH_31"/>
    <property type="match status" value="1"/>
</dbReference>
<reference evidence="3" key="1">
    <citation type="submission" date="2023-07" db="EMBL/GenBank/DDBJ databases">
        <title>Cedecea davisae an AmpC producer and its therapeutic implications.</title>
        <authorList>
            <person name="Notter J."/>
        </authorList>
    </citation>
    <scope>NUCLEOTIDE SEQUENCE [LARGE SCALE GENOMIC DNA]</scope>
    <source>
        <strain evidence="3">1</strain>
    </source>
</reference>
<sequence length="292" mass="33607">MMLLTQPEMRTGPLDDSRKMLALFLRTRRESLDPQRLGLPRSGRRRTPGLRREEVALLADIGVTWYTWLEQGREVNPSSVAMAAIASALQCSPAETRHLFILAGLPPSEAPAAAQCENLSHASRRMLDALMPNPASIQKPNFDILGYNSHFCRLMGVNLDDVEPEHRNCIYQYLTNETWRSRVDCNEDVLPKFVGWFRAGITEYRGDPRWEALLEQFFSVSPAFRTLWEQRYEIRNIENHIKQYTHPQIGTFGMQQVNWYSAPRDGSRLLVYLPIDEVGERALRLFSELKDA</sequence>
<gene>
    <name evidence="2" type="ORF">KC222_01925</name>
</gene>
<dbReference type="InterPro" id="IPR001387">
    <property type="entry name" value="Cro/C1-type_HTH"/>
</dbReference>
<organism evidence="2 3">
    <name type="scientific">Cedecea davisae</name>
    <dbReference type="NCBI Taxonomy" id="158484"/>
    <lineage>
        <taxon>Bacteria</taxon>
        <taxon>Pseudomonadati</taxon>
        <taxon>Pseudomonadota</taxon>
        <taxon>Gammaproteobacteria</taxon>
        <taxon>Enterobacterales</taxon>
        <taxon>Enterobacteriaceae</taxon>
        <taxon>Cedecea</taxon>
    </lineage>
</organism>
<comment type="caution">
    <text evidence="2">The sequence shown here is derived from an EMBL/GenBank/DDBJ whole genome shotgun (WGS) entry which is preliminary data.</text>
</comment>
<dbReference type="InterPro" id="IPR041413">
    <property type="entry name" value="MLTR_LBD"/>
</dbReference>
<dbReference type="EMBL" id="JAGRYU010000004">
    <property type="protein sequence ID" value="MBU4680770.1"/>
    <property type="molecule type" value="Genomic_DNA"/>
</dbReference>
<evidence type="ECO:0000259" key="1">
    <source>
        <dbReference type="SMART" id="SM00530"/>
    </source>
</evidence>
<protein>
    <submittedName>
        <fullName evidence="2">Helix-turn-helix domain-containing protein</fullName>
    </submittedName>
</protein>
<dbReference type="Pfam" id="PF17765">
    <property type="entry name" value="MLTR_LBD"/>
    <property type="match status" value="1"/>
</dbReference>
<keyword evidence="3" id="KW-1185">Reference proteome</keyword>
<name>A0ABS6DCF7_9ENTR</name>
<dbReference type="PANTHER" id="PTHR35010:SF2">
    <property type="entry name" value="BLL4672 PROTEIN"/>
    <property type="match status" value="1"/>
</dbReference>
<dbReference type="CDD" id="cd00093">
    <property type="entry name" value="HTH_XRE"/>
    <property type="match status" value="1"/>
</dbReference>
<dbReference type="SMART" id="SM00530">
    <property type="entry name" value="HTH_XRE"/>
    <property type="match status" value="1"/>
</dbReference>
<evidence type="ECO:0000313" key="2">
    <source>
        <dbReference type="EMBL" id="MBU4680770.1"/>
    </source>
</evidence>